<keyword evidence="3" id="KW-0472">Membrane</keyword>
<dbReference type="Gene3D" id="3.30.300.30">
    <property type="match status" value="1"/>
</dbReference>
<dbReference type="PROSITE" id="PS00455">
    <property type="entry name" value="AMP_BINDING"/>
    <property type="match status" value="1"/>
</dbReference>
<evidence type="ECO:0000313" key="6">
    <source>
        <dbReference type="EMBL" id="BCJ85477.1"/>
    </source>
</evidence>
<comment type="similarity">
    <text evidence="1">Belongs to the ATP-dependent AMP-binding enzyme family.</text>
</comment>
<evidence type="ECO:0000256" key="2">
    <source>
        <dbReference type="ARBA" id="ARBA00022598"/>
    </source>
</evidence>
<evidence type="ECO:0000256" key="3">
    <source>
        <dbReference type="SAM" id="Phobius"/>
    </source>
</evidence>
<feature type="transmembrane region" description="Helical" evidence="3">
    <location>
        <begin position="85"/>
        <end position="110"/>
    </location>
</feature>
<dbReference type="InterPro" id="IPR042099">
    <property type="entry name" value="ANL_N_sf"/>
</dbReference>
<sequence>MRVVWEEKIQNQIAEETVNGVRLKVYKNRPHTLCETLKNSARRFPDKIALVHGDQRITYAELQQQVYNMAYQLIHQYGVQKGDRVALLLMNGIPFVVGLYAALQIGAIAVPLNTKLKTQELEYMLQNSGAKLLITNEEWWPNVLPIIDQIPAERIFVTSEHPPQGALPYSQLVAENAPFLVEEALHEHDPALIMYTSGTTGRPKGAVNTHFNLIHSAINYELCYGLSSDDSTVVAVPLFHITGLAGQLVPFIYLGGKIALMPMFKADQFLQILQDEQITHVIAAPTVYVMTLMQPDYKQYNTENFRVGGFGGAPMPAETVKALMDWNPNLELHNTYGLTETTSPATVMPHQYQLEKISSVGIPVPVAEAKIVDPVSREQLNPGEVGELVLKGPMVVPYYWQNEEATQKAMVDGWFATGDLAAMDPEGFVYVMDRIKDMINRGGEKVYSVEVEDVIYSNPNVMEAAVVGVPDSVYGEVVKACVVPRPGASLSAEEIKQWVAERLAKYKVPVYVEIMDLLPRNPNGKVLKTELRYVPVSSHE</sequence>
<dbReference type="GO" id="GO:0006631">
    <property type="term" value="P:fatty acid metabolic process"/>
    <property type="evidence" value="ECO:0007669"/>
    <property type="project" value="TreeGrafter"/>
</dbReference>
<dbReference type="FunFam" id="3.30.300.30:FF:000008">
    <property type="entry name" value="2,3-dihydroxybenzoate-AMP ligase"/>
    <property type="match status" value="1"/>
</dbReference>
<evidence type="ECO:0000259" key="4">
    <source>
        <dbReference type="Pfam" id="PF00501"/>
    </source>
</evidence>
<dbReference type="SUPFAM" id="SSF56801">
    <property type="entry name" value="Acetyl-CoA synthetase-like"/>
    <property type="match status" value="1"/>
</dbReference>
<keyword evidence="2 6" id="KW-0436">Ligase</keyword>
<feature type="domain" description="AMP-dependent synthetase/ligase" evidence="4">
    <location>
        <begin position="38"/>
        <end position="400"/>
    </location>
</feature>
<evidence type="ECO:0000256" key="1">
    <source>
        <dbReference type="ARBA" id="ARBA00006432"/>
    </source>
</evidence>
<accession>A0A7I8D660</accession>
<evidence type="ECO:0000313" key="7">
    <source>
        <dbReference type="Proteomes" id="UP000593802"/>
    </source>
</evidence>
<dbReference type="PANTHER" id="PTHR43201">
    <property type="entry name" value="ACYL-COA SYNTHETASE"/>
    <property type="match status" value="1"/>
</dbReference>
<dbReference type="Proteomes" id="UP000593802">
    <property type="component" value="Chromosome"/>
</dbReference>
<dbReference type="Pfam" id="PF00501">
    <property type="entry name" value="AMP-binding"/>
    <property type="match status" value="1"/>
</dbReference>
<feature type="domain" description="AMP-binding enzyme C-terminal" evidence="5">
    <location>
        <begin position="450"/>
        <end position="525"/>
    </location>
</feature>
<name>A0A7I8D660_9BACL</name>
<reference evidence="6 7" key="1">
    <citation type="submission" date="2020-08" db="EMBL/GenBank/DDBJ databases">
        <title>Complete Genome Sequence of Effusibacillus dendaii Strain skT53, Isolated from Farmland soil.</title>
        <authorList>
            <person name="Konishi T."/>
            <person name="Kawasaki H."/>
        </authorList>
    </citation>
    <scope>NUCLEOTIDE SEQUENCE [LARGE SCALE GENOMIC DNA]</scope>
    <source>
        <strain evidence="7">skT53</strain>
    </source>
</reference>
<dbReference type="KEGG" id="eff:skT53_04620"/>
<dbReference type="EMBL" id="AP023366">
    <property type="protein sequence ID" value="BCJ85477.1"/>
    <property type="molecule type" value="Genomic_DNA"/>
</dbReference>
<dbReference type="Gene3D" id="3.40.50.12780">
    <property type="entry name" value="N-terminal domain of ligase-like"/>
    <property type="match status" value="1"/>
</dbReference>
<dbReference type="InterPro" id="IPR025110">
    <property type="entry name" value="AMP-bd_C"/>
</dbReference>
<dbReference type="AlphaFoldDB" id="A0A7I8D660"/>
<keyword evidence="7" id="KW-1185">Reference proteome</keyword>
<keyword evidence="3" id="KW-1133">Transmembrane helix</keyword>
<proteinExistence type="inferred from homology"/>
<organism evidence="6 7">
    <name type="scientific">Effusibacillus dendaii</name>
    <dbReference type="NCBI Taxonomy" id="2743772"/>
    <lineage>
        <taxon>Bacteria</taxon>
        <taxon>Bacillati</taxon>
        <taxon>Bacillota</taxon>
        <taxon>Bacilli</taxon>
        <taxon>Bacillales</taxon>
        <taxon>Alicyclobacillaceae</taxon>
        <taxon>Effusibacillus</taxon>
    </lineage>
</organism>
<dbReference type="InterPro" id="IPR045851">
    <property type="entry name" value="AMP-bd_C_sf"/>
</dbReference>
<protein>
    <submittedName>
        <fullName evidence="6">AMP-dependent ligase</fullName>
    </submittedName>
</protein>
<dbReference type="Pfam" id="PF13193">
    <property type="entry name" value="AMP-binding_C"/>
    <property type="match status" value="1"/>
</dbReference>
<evidence type="ECO:0000259" key="5">
    <source>
        <dbReference type="Pfam" id="PF13193"/>
    </source>
</evidence>
<gene>
    <name evidence="6" type="ORF">skT53_04620</name>
</gene>
<dbReference type="RefSeq" id="WP_200759598.1">
    <property type="nucleotide sequence ID" value="NZ_AP023366.1"/>
</dbReference>
<dbReference type="InterPro" id="IPR020845">
    <property type="entry name" value="AMP-binding_CS"/>
</dbReference>
<dbReference type="PANTHER" id="PTHR43201:SF5">
    <property type="entry name" value="MEDIUM-CHAIN ACYL-COA LIGASE ACSF2, MITOCHONDRIAL"/>
    <property type="match status" value="1"/>
</dbReference>
<dbReference type="InterPro" id="IPR000873">
    <property type="entry name" value="AMP-dep_synth/lig_dom"/>
</dbReference>
<dbReference type="GO" id="GO:0031956">
    <property type="term" value="F:medium-chain fatty acid-CoA ligase activity"/>
    <property type="evidence" value="ECO:0007669"/>
    <property type="project" value="TreeGrafter"/>
</dbReference>
<keyword evidence="3" id="KW-0812">Transmembrane</keyword>